<proteinExistence type="predicted"/>
<reference evidence="1 2" key="2">
    <citation type="submission" date="2019-01" db="EMBL/GenBank/DDBJ databases">
        <title>A chromosome length genome reference of the Java medaka (oryzias javanicus).</title>
        <authorList>
            <person name="Herpin A."/>
            <person name="Takehana Y."/>
            <person name="Naruse K."/>
            <person name="Ansai S."/>
            <person name="Kawaguchi M."/>
        </authorList>
    </citation>
    <scope>NUCLEOTIDE SEQUENCE [LARGE SCALE GENOMIC DNA]</scope>
    <source>
        <strain evidence="1">RS831</strain>
        <tissue evidence="1">Whole body</tissue>
    </source>
</reference>
<evidence type="ECO:0000313" key="2">
    <source>
        <dbReference type="Proteomes" id="UP000283210"/>
    </source>
</evidence>
<gene>
    <name evidence="1" type="ORF">OJAV_G00077810</name>
</gene>
<keyword evidence="2" id="KW-1185">Reference proteome</keyword>
<accession>A0A3S2MYG9</accession>
<dbReference type="EMBL" id="CM012444">
    <property type="protein sequence ID" value="RVE69442.1"/>
    <property type="molecule type" value="Genomic_DNA"/>
</dbReference>
<dbReference type="Proteomes" id="UP000283210">
    <property type="component" value="Chromosome 8"/>
</dbReference>
<name>A0A3S2MYG9_ORYJA</name>
<dbReference type="AlphaFoldDB" id="A0A3S2MYG9"/>
<protein>
    <submittedName>
        <fullName evidence="1">Uncharacterized protein</fullName>
    </submittedName>
</protein>
<reference evidence="1 2" key="1">
    <citation type="submission" date="2018-11" db="EMBL/GenBank/DDBJ databases">
        <authorList>
            <person name="Lopez-Roques C."/>
            <person name="Donnadieu C."/>
            <person name="Bouchez O."/>
            <person name="Klopp C."/>
            <person name="Cabau C."/>
            <person name="Zahm M."/>
        </authorList>
    </citation>
    <scope>NUCLEOTIDE SEQUENCE [LARGE SCALE GENOMIC DNA]</scope>
    <source>
        <strain evidence="1">RS831</strain>
        <tissue evidence="1">Whole body</tissue>
    </source>
</reference>
<evidence type="ECO:0000313" key="1">
    <source>
        <dbReference type="EMBL" id="RVE69442.1"/>
    </source>
</evidence>
<sequence>MRQTHLHSWKWKMKIRLMCFNSRREAGFNQPHMPQPSSSTSPACHATQQLALCDALSCAERIPCRRFNFSATHNCCIIVSSCPCYFSARVHKLHPDHLQFWFWSFIP</sequence>
<dbReference type="OrthoDB" id="10477827at2759"/>
<organism evidence="1 2">
    <name type="scientific">Oryzias javanicus</name>
    <name type="common">Javanese ricefish</name>
    <name type="synonym">Aplocheilus javanicus</name>
    <dbReference type="NCBI Taxonomy" id="123683"/>
    <lineage>
        <taxon>Eukaryota</taxon>
        <taxon>Metazoa</taxon>
        <taxon>Chordata</taxon>
        <taxon>Craniata</taxon>
        <taxon>Vertebrata</taxon>
        <taxon>Euteleostomi</taxon>
        <taxon>Actinopterygii</taxon>
        <taxon>Neopterygii</taxon>
        <taxon>Teleostei</taxon>
        <taxon>Neoteleostei</taxon>
        <taxon>Acanthomorphata</taxon>
        <taxon>Ovalentaria</taxon>
        <taxon>Atherinomorphae</taxon>
        <taxon>Beloniformes</taxon>
        <taxon>Adrianichthyidae</taxon>
        <taxon>Oryziinae</taxon>
        <taxon>Oryzias</taxon>
    </lineage>
</organism>